<feature type="non-terminal residue" evidence="2">
    <location>
        <position position="54"/>
    </location>
</feature>
<dbReference type="AlphaFoldDB" id="A0A3B1CYQ5"/>
<proteinExistence type="predicted"/>
<dbReference type="GO" id="GO:0000160">
    <property type="term" value="P:phosphorelay signal transduction system"/>
    <property type="evidence" value="ECO:0007669"/>
    <property type="project" value="InterPro"/>
</dbReference>
<dbReference type="InterPro" id="IPR011006">
    <property type="entry name" value="CheY-like_superfamily"/>
</dbReference>
<name>A0A3B1CYQ5_9ZZZZ</name>
<protein>
    <recommendedName>
        <fullName evidence="1">Response regulatory domain-containing protein</fullName>
    </recommendedName>
</protein>
<accession>A0A3B1CYQ5</accession>
<organism evidence="2">
    <name type="scientific">hydrothermal vent metagenome</name>
    <dbReference type="NCBI Taxonomy" id="652676"/>
    <lineage>
        <taxon>unclassified sequences</taxon>
        <taxon>metagenomes</taxon>
        <taxon>ecological metagenomes</taxon>
    </lineage>
</organism>
<reference evidence="2" key="1">
    <citation type="submission" date="2018-06" db="EMBL/GenBank/DDBJ databases">
        <authorList>
            <person name="Zhirakovskaya E."/>
        </authorList>
    </citation>
    <scope>NUCLEOTIDE SEQUENCE</scope>
</reference>
<dbReference type="SUPFAM" id="SSF52172">
    <property type="entry name" value="CheY-like"/>
    <property type="match status" value="1"/>
</dbReference>
<sequence>MTAKILVADDSITIQKIVALAFENEDAIVEGIGNGDEALTRLKSFKPDVVLADI</sequence>
<dbReference type="PROSITE" id="PS50110">
    <property type="entry name" value="RESPONSE_REGULATORY"/>
    <property type="match status" value="1"/>
</dbReference>
<dbReference type="InterPro" id="IPR001789">
    <property type="entry name" value="Sig_transdc_resp-reg_receiver"/>
</dbReference>
<dbReference type="EMBL" id="UOGG01000041">
    <property type="protein sequence ID" value="VAX27780.1"/>
    <property type="molecule type" value="Genomic_DNA"/>
</dbReference>
<dbReference type="Pfam" id="PF00072">
    <property type="entry name" value="Response_reg"/>
    <property type="match status" value="1"/>
</dbReference>
<evidence type="ECO:0000313" key="2">
    <source>
        <dbReference type="EMBL" id="VAX27780.1"/>
    </source>
</evidence>
<dbReference type="Gene3D" id="3.40.50.2300">
    <property type="match status" value="1"/>
</dbReference>
<gene>
    <name evidence="2" type="ORF">MNBD_NITROSPINAE05-280</name>
</gene>
<feature type="domain" description="Response regulatory" evidence="1">
    <location>
        <begin position="4"/>
        <end position="54"/>
    </location>
</feature>
<evidence type="ECO:0000259" key="1">
    <source>
        <dbReference type="PROSITE" id="PS50110"/>
    </source>
</evidence>